<dbReference type="CDD" id="cd01038">
    <property type="entry name" value="Endonuclease_DUF559"/>
    <property type="match status" value="1"/>
</dbReference>
<evidence type="ECO:0000313" key="4">
    <source>
        <dbReference type="Proteomes" id="UP000268553"/>
    </source>
</evidence>
<dbReference type="Gene3D" id="3.40.960.10">
    <property type="entry name" value="VSR Endonuclease"/>
    <property type="match status" value="1"/>
</dbReference>
<dbReference type="EMBL" id="RWJI01000001">
    <property type="protein sequence ID" value="RRQ52917.1"/>
    <property type="molecule type" value="Genomic_DNA"/>
</dbReference>
<dbReference type="Pfam" id="PF04480">
    <property type="entry name" value="DUF559"/>
    <property type="match status" value="1"/>
</dbReference>
<organism evidence="3 4">
    <name type="scientific">Sphingorhabdus wooponensis</name>
    <dbReference type="NCBI Taxonomy" id="940136"/>
    <lineage>
        <taxon>Bacteria</taxon>
        <taxon>Pseudomonadati</taxon>
        <taxon>Pseudomonadota</taxon>
        <taxon>Alphaproteobacteria</taxon>
        <taxon>Sphingomonadales</taxon>
        <taxon>Sphingomonadaceae</taxon>
        <taxon>Sphingorhabdus</taxon>
    </lineage>
</organism>
<dbReference type="InterPro" id="IPR011335">
    <property type="entry name" value="Restrct_endonuc-II-like"/>
</dbReference>
<dbReference type="AlphaFoldDB" id="A0A3R8WLX5"/>
<keyword evidence="4" id="KW-1185">Reference proteome</keyword>
<dbReference type="InterPro" id="IPR007569">
    <property type="entry name" value="DUF559"/>
</dbReference>
<sequence length="156" mass="17302">MASTQNPPRNGEGDRAKRGGGGLQTLQRPVVYNARKLRRKMTLPEVLLWEKVRTNKIGVKFRRQHPIGAYVADFYCAAAKLVIEIDGEAHDRGDRPQRDDARNAMMQAAGYKVLRIAAVDVLKDLDTVLQTICAWTNSPLHRASTVPLPASGEDLV</sequence>
<evidence type="ECO:0000259" key="2">
    <source>
        <dbReference type="Pfam" id="PF04480"/>
    </source>
</evidence>
<evidence type="ECO:0000313" key="3">
    <source>
        <dbReference type="EMBL" id="RRQ52917.1"/>
    </source>
</evidence>
<protein>
    <submittedName>
        <fullName evidence="3">Endonuclease domain-containing protein</fullName>
    </submittedName>
</protein>
<dbReference type="Proteomes" id="UP000268553">
    <property type="component" value="Unassembled WGS sequence"/>
</dbReference>
<feature type="region of interest" description="Disordered" evidence="1">
    <location>
        <begin position="1"/>
        <end position="23"/>
    </location>
</feature>
<dbReference type="PANTHER" id="PTHR38590">
    <property type="entry name" value="BLL0828 PROTEIN"/>
    <property type="match status" value="1"/>
</dbReference>
<reference evidence="3 4" key="1">
    <citation type="submission" date="2018-12" db="EMBL/GenBank/DDBJ databases">
        <authorList>
            <person name="Kim S.-J."/>
            <person name="Jung G.-Y."/>
        </authorList>
    </citation>
    <scope>NUCLEOTIDE SEQUENCE [LARGE SCALE GENOMIC DNA]</scope>
    <source>
        <strain evidence="3 4">03SU3-P</strain>
    </source>
</reference>
<dbReference type="InterPro" id="IPR047216">
    <property type="entry name" value="Endonuclease_DUF559_bact"/>
</dbReference>
<dbReference type="GO" id="GO:0004519">
    <property type="term" value="F:endonuclease activity"/>
    <property type="evidence" value="ECO:0007669"/>
    <property type="project" value="UniProtKB-KW"/>
</dbReference>
<gene>
    <name evidence="3" type="ORF">D7D48_07140</name>
</gene>
<accession>A0A3R8WLX5</accession>
<keyword evidence="3" id="KW-0255">Endonuclease</keyword>
<evidence type="ECO:0000256" key="1">
    <source>
        <dbReference type="SAM" id="MobiDB-lite"/>
    </source>
</evidence>
<keyword evidence="3" id="KW-0540">Nuclease</keyword>
<comment type="caution">
    <text evidence="3">The sequence shown here is derived from an EMBL/GenBank/DDBJ whole genome shotgun (WGS) entry which is preliminary data.</text>
</comment>
<dbReference type="PANTHER" id="PTHR38590:SF1">
    <property type="entry name" value="BLL0828 PROTEIN"/>
    <property type="match status" value="1"/>
</dbReference>
<keyword evidence="3" id="KW-0378">Hydrolase</keyword>
<dbReference type="OrthoDB" id="9798754at2"/>
<proteinExistence type="predicted"/>
<feature type="domain" description="DUF559" evidence="2">
    <location>
        <begin position="32"/>
        <end position="134"/>
    </location>
</feature>
<dbReference type="SUPFAM" id="SSF52980">
    <property type="entry name" value="Restriction endonuclease-like"/>
    <property type="match status" value="1"/>
</dbReference>
<name>A0A3R8WLX5_9SPHN</name>